<keyword evidence="3" id="KW-1185">Reference proteome</keyword>
<dbReference type="AlphaFoldDB" id="A0A9N9DIF1"/>
<proteinExistence type="predicted"/>
<evidence type="ECO:0000256" key="1">
    <source>
        <dbReference type="SAM" id="Coils"/>
    </source>
</evidence>
<gene>
    <name evidence="2" type="ORF">DEBURN_LOCUS11126</name>
</gene>
<dbReference type="EMBL" id="CAJVPK010004849">
    <property type="protein sequence ID" value="CAG8639982.1"/>
    <property type="molecule type" value="Genomic_DNA"/>
</dbReference>
<feature type="coiled-coil region" evidence="1">
    <location>
        <begin position="3"/>
        <end position="44"/>
    </location>
</feature>
<name>A0A9N9DIF1_9GLOM</name>
<evidence type="ECO:0000313" key="3">
    <source>
        <dbReference type="Proteomes" id="UP000789706"/>
    </source>
</evidence>
<sequence length="44" mass="5100">ELNSKLVADIDELRKKFAEVETENIEVKAENAKLKQALEKRETK</sequence>
<evidence type="ECO:0000313" key="2">
    <source>
        <dbReference type="EMBL" id="CAG8639982.1"/>
    </source>
</evidence>
<comment type="caution">
    <text evidence="2">The sequence shown here is derived from an EMBL/GenBank/DDBJ whole genome shotgun (WGS) entry which is preliminary data.</text>
</comment>
<feature type="non-terminal residue" evidence="2">
    <location>
        <position position="1"/>
    </location>
</feature>
<protein>
    <submittedName>
        <fullName evidence="2">11685_t:CDS:1</fullName>
    </submittedName>
</protein>
<keyword evidence="1" id="KW-0175">Coiled coil</keyword>
<organism evidence="2 3">
    <name type="scientific">Diversispora eburnea</name>
    <dbReference type="NCBI Taxonomy" id="1213867"/>
    <lineage>
        <taxon>Eukaryota</taxon>
        <taxon>Fungi</taxon>
        <taxon>Fungi incertae sedis</taxon>
        <taxon>Mucoromycota</taxon>
        <taxon>Glomeromycotina</taxon>
        <taxon>Glomeromycetes</taxon>
        <taxon>Diversisporales</taxon>
        <taxon>Diversisporaceae</taxon>
        <taxon>Diversispora</taxon>
    </lineage>
</organism>
<dbReference type="Proteomes" id="UP000789706">
    <property type="component" value="Unassembled WGS sequence"/>
</dbReference>
<reference evidence="2" key="1">
    <citation type="submission" date="2021-06" db="EMBL/GenBank/DDBJ databases">
        <authorList>
            <person name="Kallberg Y."/>
            <person name="Tangrot J."/>
            <person name="Rosling A."/>
        </authorList>
    </citation>
    <scope>NUCLEOTIDE SEQUENCE</scope>
    <source>
        <strain evidence="2">AZ414A</strain>
    </source>
</reference>
<dbReference type="OrthoDB" id="2439285at2759"/>
<accession>A0A9N9DIF1</accession>